<keyword evidence="6" id="KW-0680">Restriction system</keyword>
<evidence type="ECO:0000256" key="5">
    <source>
        <dbReference type="ARBA" id="ARBA00022691"/>
    </source>
</evidence>
<evidence type="ECO:0000256" key="3">
    <source>
        <dbReference type="ARBA" id="ARBA00022603"/>
    </source>
</evidence>
<dbReference type="EMBL" id="ABTR02000001">
    <property type="protein sequence ID" value="EFC90952.1"/>
    <property type="molecule type" value="Genomic_DNA"/>
</dbReference>
<dbReference type="GO" id="GO:0003677">
    <property type="term" value="F:DNA binding"/>
    <property type="evidence" value="ECO:0007669"/>
    <property type="project" value="InterPro"/>
</dbReference>
<dbReference type="PaxDb" id="469381-Dpep_0926"/>
<dbReference type="GO" id="GO:0009307">
    <property type="term" value="P:DNA restriction-modification system"/>
    <property type="evidence" value="ECO:0007669"/>
    <property type="project" value="UniProtKB-KW"/>
</dbReference>
<evidence type="ECO:0000256" key="7">
    <source>
        <dbReference type="ARBA" id="ARBA00047942"/>
    </source>
</evidence>
<dbReference type="EC" id="2.1.1.72" evidence="2"/>
<dbReference type="GO" id="GO:0032259">
    <property type="term" value="P:methylation"/>
    <property type="evidence" value="ECO:0007669"/>
    <property type="project" value="UniProtKB-KW"/>
</dbReference>
<dbReference type="GO" id="GO:0009007">
    <property type="term" value="F:site-specific DNA-methyltransferase (adenine-specific) activity"/>
    <property type="evidence" value="ECO:0007669"/>
    <property type="project" value="UniProtKB-EC"/>
</dbReference>
<dbReference type="Pfam" id="PF12161">
    <property type="entry name" value="HsdM_N"/>
    <property type="match status" value="1"/>
</dbReference>
<reference evidence="10 11" key="1">
    <citation type="journal article" date="2010" name="Stand. Genomic Sci.">
        <title>Permanent draft genome sequence of Dethiosulfovibrio peptidovorans type strain (SEBR 4207).</title>
        <authorList>
            <person name="Labutti K."/>
            <person name="Mayilraj S."/>
            <person name="Clum A."/>
            <person name="Lucas S."/>
            <person name="Glavina Del Rio T."/>
            <person name="Nolan M."/>
            <person name="Tice H."/>
            <person name="Cheng J.F."/>
            <person name="Pitluck S."/>
            <person name="Liolios K."/>
            <person name="Ivanova N."/>
            <person name="Mavromatis K."/>
            <person name="Mikhailova N."/>
            <person name="Pati A."/>
            <person name="Goodwin L."/>
            <person name="Chen A."/>
            <person name="Palaniappan K."/>
            <person name="Land M."/>
            <person name="Hauser L."/>
            <person name="Chang Y.J."/>
            <person name="Jeffries C.D."/>
            <person name="Rohde M."/>
            <person name="Spring S."/>
            <person name="Goker M."/>
            <person name="Woyke T."/>
            <person name="Bristow J."/>
            <person name="Eisen J.A."/>
            <person name="Markowitz V."/>
            <person name="Hugenholtz P."/>
            <person name="Kyrpides N.C."/>
            <person name="Klenk H.P."/>
            <person name="Lapidus A."/>
        </authorList>
    </citation>
    <scope>NUCLEOTIDE SEQUENCE [LARGE SCALE GENOMIC DNA]</scope>
    <source>
        <strain evidence="10 11">DSM 11002</strain>
    </source>
</reference>
<sequence>MSSKNENNNSVDLDIGTLSGHLWETANILRGPVDAADFKTYIFPLLFFKRLSDVYDEEYTVALEESDGDVEFAQFPENHRFQVPEGCHWKDVRAKSANIGHALQKAMRCIEQANPDTLHGIFGDAQWTNKDRLSDALLKDLIEHFSSLNLGNEHCKADILGQAYEYLIKKFADLTNKKAGEFYTPRSVVALMVRILAPKAGETIPAAPRTSCCRNTWTTSIAGTRDIRMWKESAGWSLSTRSARTIST</sequence>
<evidence type="ECO:0000259" key="8">
    <source>
        <dbReference type="Pfam" id="PF02384"/>
    </source>
</evidence>
<proteinExistence type="inferred from homology"/>
<keyword evidence="5" id="KW-0949">S-adenosyl-L-methionine</keyword>
<dbReference type="PANTHER" id="PTHR42933:SF3">
    <property type="entry name" value="TYPE I RESTRICTION ENZYME MJAVIII METHYLASE SUBUNIT"/>
    <property type="match status" value="1"/>
</dbReference>
<comment type="catalytic activity">
    <reaction evidence="7">
        <text>a 2'-deoxyadenosine in DNA + S-adenosyl-L-methionine = an N(6)-methyl-2'-deoxyadenosine in DNA + S-adenosyl-L-homocysteine + H(+)</text>
        <dbReference type="Rhea" id="RHEA:15197"/>
        <dbReference type="Rhea" id="RHEA-COMP:12418"/>
        <dbReference type="Rhea" id="RHEA-COMP:12419"/>
        <dbReference type="ChEBI" id="CHEBI:15378"/>
        <dbReference type="ChEBI" id="CHEBI:57856"/>
        <dbReference type="ChEBI" id="CHEBI:59789"/>
        <dbReference type="ChEBI" id="CHEBI:90615"/>
        <dbReference type="ChEBI" id="CHEBI:90616"/>
        <dbReference type="EC" id="2.1.1.72"/>
    </reaction>
</comment>
<dbReference type="RefSeq" id="WP_005660044.1">
    <property type="nucleotide sequence ID" value="NZ_ABTR02000001.1"/>
</dbReference>
<name>D2Z655_9BACT</name>
<feature type="domain" description="N6 adenine-specific DNA methyltransferase N-terminal" evidence="9">
    <location>
        <begin position="20"/>
        <end position="145"/>
    </location>
</feature>
<dbReference type="InterPro" id="IPR029063">
    <property type="entry name" value="SAM-dependent_MTases_sf"/>
</dbReference>
<dbReference type="Gene3D" id="1.20.1260.30">
    <property type="match status" value="1"/>
</dbReference>
<keyword evidence="11" id="KW-1185">Reference proteome</keyword>
<dbReference type="eggNOG" id="COG0286">
    <property type="taxonomic scope" value="Bacteria"/>
</dbReference>
<accession>D2Z655</accession>
<dbReference type="GO" id="GO:0008170">
    <property type="term" value="F:N-methyltransferase activity"/>
    <property type="evidence" value="ECO:0007669"/>
    <property type="project" value="InterPro"/>
</dbReference>
<organism evidence="10 11">
    <name type="scientific">Dethiosulfovibrio peptidovorans DSM 11002</name>
    <dbReference type="NCBI Taxonomy" id="469381"/>
    <lineage>
        <taxon>Bacteria</taxon>
        <taxon>Thermotogati</taxon>
        <taxon>Synergistota</taxon>
        <taxon>Synergistia</taxon>
        <taxon>Synergistales</taxon>
        <taxon>Dethiosulfovibrionaceae</taxon>
        <taxon>Dethiosulfovibrio</taxon>
    </lineage>
</organism>
<dbReference type="InterPro" id="IPR051537">
    <property type="entry name" value="DNA_Adenine_Mtase"/>
</dbReference>
<feature type="domain" description="DNA methylase adenine-specific" evidence="8">
    <location>
        <begin position="157"/>
        <end position="204"/>
    </location>
</feature>
<dbReference type="REBASE" id="62803">
    <property type="entry name" value="M1.Dpe11002ORF926P"/>
</dbReference>
<comment type="similarity">
    <text evidence="1">Belongs to the N(4)/N(6)-methyltransferase family.</text>
</comment>
<dbReference type="STRING" id="469381.Dpep_0926"/>
<evidence type="ECO:0000256" key="1">
    <source>
        <dbReference type="ARBA" id="ARBA00006594"/>
    </source>
</evidence>
<dbReference type="Pfam" id="PF02384">
    <property type="entry name" value="N6_Mtase"/>
    <property type="match status" value="1"/>
</dbReference>
<evidence type="ECO:0000259" key="9">
    <source>
        <dbReference type="Pfam" id="PF12161"/>
    </source>
</evidence>
<dbReference type="AlphaFoldDB" id="D2Z655"/>
<comment type="caution">
    <text evidence="10">The sequence shown here is derived from an EMBL/GenBank/DDBJ whole genome shotgun (WGS) entry which is preliminary data.</text>
</comment>
<dbReference type="Proteomes" id="UP000006427">
    <property type="component" value="Unassembled WGS sequence"/>
</dbReference>
<dbReference type="InterPro" id="IPR003356">
    <property type="entry name" value="DNA_methylase_A-5"/>
</dbReference>
<dbReference type="SUPFAM" id="SSF53335">
    <property type="entry name" value="S-adenosyl-L-methionine-dependent methyltransferases"/>
    <property type="match status" value="1"/>
</dbReference>
<evidence type="ECO:0000256" key="2">
    <source>
        <dbReference type="ARBA" id="ARBA00011900"/>
    </source>
</evidence>
<dbReference type="InterPro" id="IPR022749">
    <property type="entry name" value="D12N6_MeTrfase_N"/>
</dbReference>
<dbReference type="PANTHER" id="PTHR42933">
    <property type="entry name" value="SLR6095 PROTEIN"/>
    <property type="match status" value="1"/>
</dbReference>
<keyword evidence="3" id="KW-0489">Methyltransferase</keyword>
<gene>
    <name evidence="10" type="ORF">Dpep_0926</name>
</gene>
<evidence type="ECO:0000256" key="4">
    <source>
        <dbReference type="ARBA" id="ARBA00022679"/>
    </source>
</evidence>
<evidence type="ECO:0000256" key="6">
    <source>
        <dbReference type="ARBA" id="ARBA00022747"/>
    </source>
</evidence>
<evidence type="ECO:0000313" key="10">
    <source>
        <dbReference type="EMBL" id="EFC90952.1"/>
    </source>
</evidence>
<dbReference type="InterPro" id="IPR038333">
    <property type="entry name" value="T1MK-like_N_sf"/>
</dbReference>
<protein>
    <recommendedName>
        <fullName evidence="2">site-specific DNA-methyltransferase (adenine-specific)</fullName>
        <ecNumber evidence="2">2.1.1.72</ecNumber>
    </recommendedName>
</protein>
<keyword evidence="4" id="KW-0808">Transferase</keyword>
<evidence type="ECO:0000313" key="11">
    <source>
        <dbReference type="Proteomes" id="UP000006427"/>
    </source>
</evidence>
<dbReference type="Gene3D" id="3.40.50.150">
    <property type="entry name" value="Vaccinia Virus protein VP39"/>
    <property type="match status" value="1"/>
</dbReference>